<sequence length="45" mass="5173">MFHNPLKGYFIDDTCIFGAEVFVVKSTSRRECLAMAKEPATYFHT</sequence>
<proteinExistence type="predicted"/>
<accession>A0ACC1BZS2</accession>
<name>A0ACC1BZS2_9ROSI</name>
<organism evidence="1 2">
    <name type="scientific">Pistacia atlantica</name>
    <dbReference type="NCBI Taxonomy" id="434234"/>
    <lineage>
        <taxon>Eukaryota</taxon>
        <taxon>Viridiplantae</taxon>
        <taxon>Streptophyta</taxon>
        <taxon>Embryophyta</taxon>
        <taxon>Tracheophyta</taxon>
        <taxon>Spermatophyta</taxon>
        <taxon>Magnoliopsida</taxon>
        <taxon>eudicotyledons</taxon>
        <taxon>Gunneridae</taxon>
        <taxon>Pentapetalae</taxon>
        <taxon>rosids</taxon>
        <taxon>malvids</taxon>
        <taxon>Sapindales</taxon>
        <taxon>Anacardiaceae</taxon>
        <taxon>Pistacia</taxon>
    </lineage>
</organism>
<evidence type="ECO:0000313" key="2">
    <source>
        <dbReference type="Proteomes" id="UP001164250"/>
    </source>
</evidence>
<protein>
    <submittedName>
        <fullName evidence="1">Uncharacterized protein</fullName>
    </submittedName>
</protein>
<comment type="caution">
    <text evidence="1">The sequence shown here is derived from an EMBL/GenBank/DDBJ whole genome shotgun (WGS) entry which is preliminary data.</text>
</comment>
<evidence type="ECO:0000313" key="1">
    <source>
        <dbReference type="EMBL" id="KAJ0105366.1"/>
    </source>
</evidence>
<reference evidence="2" key="1">
    <citation type="journal article" date="2023" name="G3 (Bethesda)">
        <title>Genome assembly and association tests identify interacting loci associated with vigor, precocity, and sex in interspecific pistachio rootstocks.</title>
        <authorList>
            <person name="Palmer W."/>
            <person name="Jacygrad E."/>
            <person name="Sagayaradj S."/>
            <person name="Cavanaugh K."/>
            <person name="Han R."/>
            <person name="Bertier L."/>
            <person name="Beede B."/>
            <person name="Kafkas S."/>
            <person name="Golino D."/>
            <person name="Preece J."/>
            <person name="Michelmore R."/>
        </authorList>
    </citation>
    <scope>NUCLEOTIDE SEQUENCE [LARGE SCALE GENOMIC DNA]</scope>
</reference>
<keyword evidence="2" id="KW-1185">Reference proteome</keyword>
<gene>
    <name evidence="1" type="ORF">Patl1_19239</name>
</gene>
<dbReference type="Proteomes" id="UP001164250">
    <property type="component" value="Chromosome 2"/>
</dbReference>
<dbReference type="EMBL" id="CM047898">
    <property type="protein sequence ID" value="KAJ0105366.1"/>
    <property type="molecule type" value="Genomic_DNA"/>
</dbReference>